<dbReference type="Pfam" id="PF00534">
    <property type="entry name" value="Glycos_transf_1"/>
    <property type="match status" value="1"/>
</dbReference>
<evidence type="ECO:0000256" key="1">
    <source>
        <dbReference type="ARBA" id="ARBA00022676"/>
    </source>
</evidence>
<feature type="domain" description="Glycosyltransferase subfamily 4-like N-terminal" evidence="4">
    <location>
        <begin position="32"/>
        <end position="170"/>
    </location>
</feature>
<evidence type="ECO:0000313" key="6">
    <source>
        <dbReference type="Proteomes" id="UP000724672"/>
    </source>
</evidence>
<name>A0A942UVJ3_9FIRM</name>
<dbReference type="PANTHER" id="PTHR12526:SF629">
    <property type="entry name" value="TEICHURONIC ACID BIOSYNTHESIS GLYCOSYLTRANSFERASE TUAH-RELATED"/>
    <property type="match status" value="1"/>
</dbReference>
<sequence length="382" mass="44409">MKICILTTGHEPTDGRIFTKEVKTLLNNGFKDITIICPYHKELDEIDGVKIIGFKKRKSNSFKDRFKPVKDLYRKALKCKADIYHCHEPDALVIGYLLKRKYGAKLIYDSHEYHPEHFAERYKGVISKVLFHTIYRLEKYFARKTDYVITVNEELVEKFKSWGCKTALLPNYAVNNEDIIHKEDSYISALKDKGYIVGIFAGGIYKERGIIELIEANSIVKNKGYKIAMIFIGWYSDRFVDYCKDIIRKKDLSKEVAFLGKKEHSEVINMMMQSDFGMVNDYLDKRNLHSCAIKLFEYMQCGIPIYSSNNPAHRTILESENCGVYANPMNPQEIGEVLIKLCKDRDLMKEMGSNGFEAFKKKYNWSVVEGRLLHVYRELGDI</sequence>
<dbReference type="CDD" id="cd03794">
    <property type="entry name" value="GT4_WbuB-like"/>
    <property type="match status" value="1"/>
</dbReference>
<evidence type="ECO:0000259" key="3">
    <source>
        <dbReference type="Pfam" id="PF00534"/>
    </source>
</evidence>
<organism evidence="5 6">
    <name type="scientific">Anaeromonas frigoriresistens</name>
    <dbReference type="NCBI Taxonomy" id="2683708"/>
    <lineage>
        <taxon>Bacteria</taxon>
        <taxon>Bacillati</taxon>
        <taxon>Bacillota</taxon>
        <taxon>Tissierellia</taxon>
        <taxon>Tissierellales</taxon>
        <taxon>Thermohalobacteraceae</taxon>
        <taxon>Anaeromonas</taxon>
    </lineage>
</organism>
<dbReference type="EMBL" id="WSFT01000037">
    <property type="protein sequence ID" value="MBS4538830.1"/>
    <property type="molecule type" value="Genomic_DNA"/>
</dbReference>
<dbReference type="InterPro" id="IPR001296">
    <property type="entry name" value="Glyco_trans_1"/>
</dbReference>
<evidence type="ECO:0000313" key="5">
    <source>
        <dbReference type="EMBL" id="MBS4538830.1"/>
    </source>
</evidence>
<gene>
    <name evidence="5" type="ORF">GOQ27_10160</name>
</gene>
<dbReference type="SUPFAM" id="SSF53756">
    <property type="entry name" value="UDP-Glycosyltransferase/glycogen phosphorylase"/>
    <property type="match status" value="1"/>
</dbReference>
<dbReference type="GO" id="GO:0016757">
    <property type="term" value="F:glycosyltransferase activity"/>
    <property type="evidence" value="ECO:0007669"/>
    <property type="project" value="UniProtKB-KW"/>
</dbReference>
<dbReference type="RefSeq" id="WP_203366750.1">
    <property type="nucleotide sequence ID" value="NZ_WSFT01000037.1"/>
</dbReference>
<dbReference type="Proteomes" id="UP000724672">
    <property type="component" value="Unassembled WGS sequence"/>
</dbReference>
<evidence type="ECO:0000256" key="2">
    <source>
        <dbReference type="ARBA" id="ARBA00022679"/>
    </source>
</evidence>
<dbReference type="AlphaFoldDB" id="A0A942UVJ3"/>
<keyword evidence="6" id="KW-1185">Reference proteome</keyword>
<protein>
    <submittedName>
        <fullName evidence="5">Glycosyltransferase family 4 protein</fullName>
    </submittedName>
</protein>
<proteinExistence type="predicted"/>
<accession>A0A942UVJ3</accession>
<comment type="caution">
    <text evidence="5">The sequence shown here is derived from an EMBL/GenBank/DDBJ whole genome shotgun (WGS) entry which is preliminary data.</text>
</comment>
<reference evidence="5" key="1">
    <citation type="submission" date="2019-12" db="EMBL/GenBank/DDBJ databases">
        <title>Clostridiaceae gen. nov. sp. nov., isolated from sediment in Xinjiang, China.</title>
        <authorList>
            <person name="Zhang R."/>
        </authorList>
    </citation>
    <scope>NUCLEOTIDE SEQUENCE</scope>
    <source>
        <strain evidence="5">D2Q-11</strain>
    </source>
</reference>
<dbReference type="PANTHER" id="PTHR12526">
    <property type="entry name" value="GLYCOSYLTRANSFERASE"/>
    <property type="match status" value="1"/>
</dbReference>
<dbReference type="InterPro" id="IPR028098">
    <property type="entry name" value="Glyco_trans_4-like_N"/>
</dbReference>
<evidence type="ECO:0000259" key="4">
    <source>
        <dbReference type="Pfam" id="PF13439"/>
    </source>
</evidence>
<keyword evidence="1" id="KW-0328">Glycosyltransferase</keyword>
<dbReference type="Gene3D" id="3.40.50.2000">
    <property type="entry name" value="Glycogen Phosphorylase B"/>
    <property type="match status" value="2"/>
</dbReference>
<dbReference type="Pfam" id="PF13439">
    <property type="entry name" value="Glyco_transf_4"/>
    <property type="match status" value="1"/>
</dbReference>
<feature type="domain" description="Glycosyl transferase family 1" evidence="3">
    <location>
        <begin position="190"/>
        <end position="356"/>
    </location>
</feature>
<keyword evidence="2" id="KW-0808">Transferase</keyword>